<evidence type="ECO:0000313" key="2">
    <source>
        <dbReference type="EMBL" id="CEM52833.1"/>
    </source>
</evidence>
<feature type="region of interest" description="Disordered" evidence="1">
    <location>
        <begin position="132"/>
        <end position="191"/>
    </location>
</feature>
<dbReference type="EMBL" id="CDMZ01005392">
    <property type="protein sequence ID" value="CEM52833.1"/>
    <property type="molecule type" value="Genomic_DNA"/>
</dbReference>
<gene>
    <name evidence="2" type="ORF">Cvel_1917</name>
</gene>
<name>A0A0G4I6Z8_9ALVE</name>
<accession>A0A0G4I6Z8</accession>
<organism evidence="2">
    <name type="scientific">Chromera velia CCMP2878</name>
    <dbReference type="NCBI Taxonomy" id="1169474"/>
    <lineage>
        <taxon>Eukaryota</taxon>
        <taxon>Sar</taxon>
        <taxon>Alveolata</taxon>
        <taxon>Colpodellida</taxon>
        <taxon>Chromeraceae</taxon>
        <taxon>Chromera</taxon>
    </lineage>
</organism>
<feature type="non-terminal residue" evidence="2">
    <location>
        <position position="1"/>
    </location>
</feature>
<proteinExistence type="predicted"/>
<dbReference type="AlphaFoldDB" id="A0A0G4I6Z8"/>
<reference evidence="2" key="1">
    <citation type="submission" date="2014-11" db="EMBL/GenBank/DDBJ databases">
        <authorList>
            <person name="Otto D Thomas"/>
            <person name="Naeem Raeece"/>
        </authorList>
    </citation>
    <scope>NUCLEOTIDE SEQUENCE</scope>
</reference>
<evidence type="ECO:0000256" key="1">
    <source>
        <dbReference type="SAM" id="MobiDB-lite"/>
    </source>
</evidence>
<dbReference type="VEuPathDB" id="CryptoDB:Cvel_1917"/>
<sequence>NLRVGHTVGEMFACPGATSVPVAAPDRGAPAPARVFLVKRRKILRILPDEGLEVRLELSDVDRVETFSLPAALAGDAAGRGQREPSGKGGNWVWVQGSEGGVALGMDSEQEAAEIVLALRILRDMGEVAARRSRVEGEAVEEDPQYAEGAPAAEDLPSVPSPCEAVSTQRGESADLGGGTGRDTRGERRGIHIPSFGKCSRWKAGYEETRLSWQEGPIGGGSYR</sequence>
<protein>
    <submittedName>
        <fullName evidence="2">Uncharacterized protein</fullName>
    </submittedName>
</protein>